<evidence type="ECO:0000256" key="4">
    <source>
        <dbReference type="ARBA" id="ARBA00023295"/>
    </source>
</evidence>
<dbReference type="PANTHER" id="PTHR43817:SF1">
    <property type="entry name" value="HYDROLASE, FAMILY 43, PUTATIVE (AFU_ORTHOLOGUE AFUA_3G01660)-RELATED"/>
    <property type="match status" value="1"/>
</dbReference>
<keyword evidence="4 7" id="KW-0326">Glycosidase</keyword>
<keyword evidence="2 8" id="KW-0732">Signal</keyword>
<dbReference type="PANTHER" id="PTHR43817">
    <property type="entry name" value="GLYCOSYL HYDROLASE"/>
    <property type="match status" value="1"/>
</dbReference>
<feature type="active site" description="Proton acceptor" evidence="5">
    <location>
        <position position="49"/>
    </location>
</feature>
<dbReference type="Gene3D" id="2.115.10.20">
    <property type="entry name" value="Glycosyl hydrolase domain, family 43"/>
    <property type="match status" value="1"/>
</dbReference>
<comment type="similarity">
    <text evidence="1 7">Belongs to the glycosyl hydrolase 43 family.</text>
</comment>
<feature type="chain" id="PRO_5031155453" evidence="8">
    <location>
        <begin position="36"/>
        <end position="478"/>
    </location>
</feature>
<evidence type="ECO:0000256" key="8">
    <source>
        <dbReference type="SAM" id="SignalP"/>
    </source>
</evidence>
<evidence type="ECO:0000256" key="7">
    <source>
        <dbReference type="RuleBase" id="RU361187"/>
    </source>
</evidence>
<feature type="site" description="Important for catalytic activity, responsible for pKa modulation of the active site Glu and correct orientation of both the proton donor and substrate" evidence="6">
    <location>
        <position position="159"/>
    </location>
</feature>
<keyword evidence="10" id="KW-1185">Reference proteome</keyword>
<dbReference type="GO" id="GO:0004553">
    <property type="term" value="F:hydrolase activity, hydrolyzing O-glycosyl compounds"/>
    <property type="evidence" value="ECO:0007669"/>
    <property type="project" value="InterPro"/>
</dbReference>
<dbReference type="Pfam" id="PF04616">
    <property type="entry name" value="Glyco_hydro_43"/>
    <property type="match status" value="1"/>
</dbReference>
<name>A0A7W7I1J7_9ACTN</name>
<evidence type="ECO:0000256" key="1">
    <source>
        <dbReference type="ARBA" id="ARBA00009865"/>
    </source>
</evidence>
<keyword evidence="3 7" id="KW-0378">Hydrolase</keyword>
<protein>
    <submittedName>
        <fullName evidence="9">GH43 family beta-xylosidase</fullName>
    </submittedName>
</protein>
<dbReference type="InterPro" id="IPR023296">
    <property type="entry name" value="Glyco_hydro_beta-prop_sf"/>
</dbReference>
<reference evidence="9 10" key="1">
    <citation type="submission" date="2020-08" db="EMBL/GenBank/DDBJ databases">
        <title>Sequencing the genomes of 1000 actinobacteria strains.</title>
        <authorList>
            <person name="Klenk H.-P."/>
        </authorList>
    </citation>
    <scope>NUCLEOTIDE SEQUENCE [LARGE SCALE GENOMIC DNA]</scope>
    <source>
        <strain evidence="9 10">DSM 43149</strain>
    </source>
</reference>
<dbReference type="Gene3D" id="2.60.120.260">
    <property type="entry name" value="Galactose-binding domain-like"/>
    <property type="match status" value="1"/>
</dbReference>
<dbReference type="AlphaFoldDB" id="A0A7W7I1J7"/>
<accession>A0A7W7I1J7</accession>
<evidence type="ECO:0000256" key="2">
    <source>
        <dbReference type="ARBA" id="ARBA00022729"/>
    </source>
</evidence>
<proteinExistence type="inferred from homology"/>
<feature type="active site" description="Proton donor" evidence="5">
    <location>
        <position position="213"/>
    </location>
</feature>
<dbReference type="RefSeq" id="WP_221478842.1">
    <property type="nucleotide sequence ID" value="NZ_BOMK01000003.1"/>
</dbReference>
<evidence type="ECO:0000256" key="6">
    <source>
        <dbReference type="PIRSR" id="PIRSR606710-2"/>
    </source>
</evidence>
<comment type="caution">
    <text evidence="9">The sequence shown here is derived from an EMBL/GenBank/DDBJ whole genome shotgun (WGS) entry which is preliminary data.</text>
</comment>
<dbReference type="GO" id="GO:0005975">
    <property type="term" value="P:carbohydrate metabolic process"/>
    <property type="evidence" value="ECO:0007669"/>
    <property type="project" value="InterPro"/>
</dbReference>
<dbReference type="Proteomes" id="UP000578112">
    <property type="component" value="Unassembled WGS sequence"/>
</dbReference>
<evidence type="ECO:0000256" key="3">
    <source>
        <dbReference type="ARBA" id="ARBA00022801"/>
    </source>
</evidence>
<dbReference type="InterPro" id="IPR006710">
    <property type="entry name" value="Glyco_hydro_43"/>
</dbReference>
<evidence type="ECO:0000313" key="10">
    <source>
        <dbReference type="Proteomes" id="UP000578112"/>
    </source>
</evidence>
<dbReference type="CDD" id="cd18820">
    <property type="entry name" value="GH43_LbAraf43-like"/>
    <property type="match status" value="1"/>
</dbReference>
<evidence type="ECO:0000313" key="9">
    <source>
        <dbReference type="EMBL" id="MBB4764685.1"/>
    </source>
</evidence>
<organism evidence="9 10">
    <name type="scientific">Actinoplanes digitatis</name>
    <dbReference type="NCBI Taxonomy" id="1868"/>
    <lineage>
        <taxon>Bacteria</taxon>
        <taxon>Bacillati</taxon>
        <taxon>Actinomycetota</taxon>
        <taxon>Actinomycetes</taxon>
        <taxon>Micromonosporales</taxon>
        <taxon>Micromonosporaceae</taxon>
        <taxon>Actinoplanes</taxon>
    </lineage>
</organism>
<feature type="signal peptide" evidence="8">
    <location>
        <begin position="1"/>
        <end position="35"/>
    </location>
</feature>
<evidence type="ECO:0000256" key="5">
    <source>
        <dbReference type="PIRSR" id="PIRSR606710-1"/>
    </source>
</evidence>
<gene>
    <name evidence="9" type="ORF">BJ971_005241</name>
</gene>
<sequence length="478" mass="52071">MHRTVPRRRRWAAIAAALGLFLSFFAATSATPAFAAAGTFRNPVGTGPDPFMTYFNGNYYLLMTEGDAIRIRRSRSVATLLNAPAIQVWRDTDPARNQHVWAPELYRVNNRWYLYYTADNGVDENHRLFVLESAGDDPAGPYQFKARLVPPNRDVFAIDAGLMRHNGRLYLMWSGLNEFQHNGINIAPLSNPWTVSGNAVSLNAAGHCPEVREGPAFLYRNGRTWMTYSVCDTGKPDYGLWMMSVASGADPLNRASWQQHNGALFSRQDARGVYGPGHHGFFTSPDGTETWIVYHAKTTGVFTYSNRTTRVQRVGFDADGSPSLGQPLAIGATQDLPAGDPGPSTGWINNDGRSSGGGSLVYSGTWNSGTGCAAACFWGDDHWTNQAGATATYTFTGTQLALLSVRDTGNGIAAISVDNGPEQRADLYGAIRVGEALNYLSPRLTYGTHTVRVRVTGERNAASAAAYVSIDRAEFWTG</sequence>
<dbReference type="SUPFAM" id="SSF75005">
    <property type="entry name" value="Arabinanase/levansucrase/invertase"/>
    <property type="match status" value="1"/>
</dbReference>
<dbReference type="EMBL" id="JACHNH010000001">
    <property type="protein sequence ID" value="MBB4764685.1"/>
    <property type="molecule type" value="Genomic_DNA"/>
</dbReference>